<feature type="compositionally biased region" description="Acidic residues" evidence="1">
    <location>
        <begin position="493"/>
        <end position="506"/>
    </location>
</feature>
<dbReference type="InterPro" id="IPR038279">
    <property type="entry name" value="Ndc10_dom2_sf"/>
</dbReference>
<dbReference type="Proteomes" id="UP000077684">
    <property type="component" value="Unassembled WGS sequence"/>
</dbReference>
<feature type="compositionally biased region" description="Low complexity" evidence="1">
    <location>
        <begin position="159"/>
        <end position="171"/>
    </location>
</feature>
<feature type="compositionally biased region" description="Low complexity" evidence="1">
    <location>
        <begin position="521"/>
        <end position="533"/>
    </location>
</feature>
<accession>A0A8X7MKK4</accession>
<reference evidence="3" key="2">
    <citation type="journal article" date="2019" name="IMA Fungus">
        <title>Genome sequencing and comparison of five Tilletia species to identify candidate genes for the detection of regulated species infecting wheat.</title>
        <authorList>
            <person name="Nguyen H.D.T."/>
            <person name="Sultana T."/>
            <person name="Kesanakurti P."/>
            <person name="Hambleton S."/>
        </authorList>
    </citation>
    <scope>NUCLEOTIDE SEQUENCE</scope>
    <source>
        <strain evidence="3">DAOMC 236426</strain>
    </source>
</reference>
<keyword evidence="4" id="KW-1185">Reference proteome</keyword>
<dbReference type="EMBL" id="LWDE02001736">
    <property type="protein sequence ID" value="KAE8239412.1"/>
    <property type="molecule type" value="Genomic_DNA"/>
</dbReference>
<gene>
    <name evidence="3" type="ORF">A4X06_0g8273</name>
</gene>
<feature type="domain" description="Ndc10" evidence="2">
    <location>
        <begin position="400"/>
        <end position="830"/>
    </location>
</feature>
<proteinExistence type="predicted"/>
<dbReference type="InterPro" id="IPR031872">
    <property type="entry name" value="NDC10_II"/>
</dbReference>
<protein>
    <recommendedName>
        <fullName evidence="2">Ndc10 domain-containing protein</fullName>
    </recommendedName>
</protein>
<evidence type="ECO:0000313" key="3">
    <source>
        <dbReference type="EMBL" id="KAE8239412.1"/>
    </source>
</evidence>
<dbReference type="Pfam" id="PF16787">
    <property type="entry name" value="NDC10_II"/>
    <property type="match status" value="1"/>
</dbReference>
<evidence type="ECO:0000259" key="2">
    <source>
        <dbReference type="Pfam" id="PF16787"/>
    </source>
</evidence>
<organism evidence="3 4">
    <name type="scientific">Tilletia controversa</name>
    <name type="common">dwarf bunt fungus</name>
    <dbReference type="NCBI Taxonomy" id="13291"/>
    <lineage>
        <taxon>Eukaryota</taxon>
        <taxon>Fungi</taxon>
        <taxon>Dikarya</taxon>
        <taxon>Basidiomycota</taxon>
        <taxon>Ustilaginomycotina</taxon>
        <taxon>Exobasidiomycetes</taxon>
        <taxon>Tilletiales</taxon>
        <taxon>Tilletiaceae</taxon>
        <taxon>Tilletia</taxon>
    </lineage>
</organism>
<name>A0A8X7MKK4_9BASI</name>
<dbReference type="GO" id="GO:0003677">
    <property type="term" value="F:DNA binding"/>
    <property type="evidence" value="ECO:0007669"/>
    <property type="project" value="InterPro"/>
</dbReference>
<feature type="region of interest" description="Disordered" evidence="1">
    <location>
        <begin position="159"/>
        <end position="196"/>
    </location>
</feature>
<feature type="region of interest" description="Disordered" evidence="1">
    <location>
        <begin position="467"/>
        <end position="535"/>
    </location>
</feature>
<feature type="compositionally biased region" description="Low complexity" evidence="1">
    <location>
        <begin position="468"/>
        <end position="492"/>
    </location>
</feature>
<comment type="caution">
    <text evidence="3">The sequence shown here is derived from an EMBL/GenBank/DDBJ whole genome shotgun (WGS) entry which is preliminary data.</text>
</comment>
<reference evidence="3" key="1">
    <citation type="submission" date="2016-04" db="EMBL/GenBank/DDBJ databases">
        <authorList>
            <person name="Nguyen H.D."/>
            <person name="Samba Siva P."/>
            <person name="Cullis J."/>
            <person name="Levesque C.A."/>
            <person name="Hambleton S."/>
        </authorList>
    </citation>
    <scope>NUCLEOTIDE SEQUENCE</scope>
    <source>
        <strain evidence="3">DAOMC 236426</strain>
    </source>
</reference>
<evidence type="ECO:0000256" key="1">
    <source>
        <dbReference type="SAM" id="MobiDB-lite"/>
    </source>
</evidence>
<sequence>MDATSSAPALPSALGALPLDAATVPAADVPAQSTSAAVAVPVFQPQPSSAPLQVGGRGVKRRADGVVYTRDKKFIAVHYMFGSSTSRTLPVGDRVKRIKVGKATLYDWRKEHREAWDINKPPPPGSEDAARIAVIRTRSDEQNIALFLSPNDHVPGVLSASSGGSRATAGGPSFLRPDGLGPQAEPSTTFGDLGPGSLPPELVESLCRVEGQSDVTRLEQDQVLAMHAAVDDDVSSGGVPFVDHTLSQAAYLQRGNLRASTNKLWDCPKRNFIMFWRALDKLRAPVSDSMPPAVASATSSTSAGVSSSISLATSTVALTSLSSLDPATSTISPTSTSSSPSAPAQSILPTLDNSTIIVTEQKLVTFLNCFVLHRNPRLSDESLKTEVKAVTNLWETQQLLGLNNNASPRGKLLKSYLKAVKKHRAAHAVTIQEDWWKHSLRDGYDAQEHYEISRWYLRQASNGNTQVLSSSLPASLPDSRLPSSLDSNSNSDSDSDSSSDSDEDDITAGNILSRRSRPSRRSLGSAAASSSPLTAQQRAMRNRWASIAIRSRFEFLMQHALMGRSEDLRNAILAATYSISMPHSRPQEARAFVVTLRSSKGNTVGRNEWGVATRHRDVESCPVGALGLYLFERWHQHQHPTPTFDSRASWYDEKPLVSADSTAIEWYDQSYLLRHAFDEVGVASSKLTHAMRSGGARFAHEAGCTEDSLRIHGRWCGDRMIERYLGGVSIQPIRALADFDIKGGDNWLPRALLEPDASLQQQIFPFVESEEAKVRQRHKDRGEEDYAAVNFLQLLKWLRVVLLQDAVLLQPMFPALPIWRHAPFSTAAFQAFAQTLRNTIASTPTPFDVTMSTLVPELGRALSGLQAMLSDIANKSATAAIVQHQGQLVRSAVSDAVVDLKEYIGGLFRGLASADHAQRTAQRALAFGMQQLATASAEVAEVGDRTTG</sequence>
<dbReference type="AlphaFoldDB" id="A0A8X7MKK4"/>
<dbReference type="Gene3D" id="1.10.443.20">
    <property type="entry name" value="Centromere DNA-binding protein complex CBF3 subunit, domain 2"/>
    <property type="match status" value="1"/>
</dbReference>
<evidence type="ECO:0000313" key="4">
    <source>
        <dbReference type="Proteomes" id="UP000077684"/>
    </source>
</evidence>